<dbReference type="EMBL" id="AFEU01000001">
    <property type="protein sequence ID" value="EIJ81662.1"/>
    <property type="molecule type" value="Genomic_DNA"/>
</dbReference>
<evidence type="ECO:0000313" key="3">
    <source>
        <dbReference type="Proteomes" id="UP000010523"/>
    </source>
</evidence>
<reference evidence="2 3" key="1">
    <citation type="journal article" date="2012" name="Appl. Environ. Microbiol.">
        <title>Genome Sequence of Thermotolerant Bacillus methanolicus: Features and Regulation Related to Methylotrophy and Production of L-Lysine and L-Glutamate from Methanol.</title>
        <authorList>
            <person name="Heggeset T.M."/>
            <person name="Krog A."/>
            <person name="Balzer S."/>
            <person name="Wentzel A."/>
            <person name="Ellingsen T.E."/>
            <person name="Brautaset T."/>
        </authorList>
    </citation>
    <scope>NUCLEOTIDE SEQUENCE [LARGE SCALE GENOMIC DNA]</scope>
    <source>
        <strain evidence="2 3">PB1</strain>
    </source>
</reference>
<feature type="transmembrane region" description="Helical" evidence="1">
    <location>
        <begin position="58"/>
        <end position="87"/>
    </location>
</feature>
<evidence type="ECO:0000313" key="2">
    <source>
        <dbReference type="EMBL" id="EIJ81662.1"/>
    </source>
</evidence>
<proteinExistence type="predicted"/>
<dbReference type="OrthoDB" id="2942660at2"/>
<organism evidence="2 3">
    <name type="scientific">Bacillus methanolicus PB1</name>
    <dbReference type="NCBI Taxonomy" id="997296"/>
    <lineage>
        <taxon>Bacteria</taxon>
        <taxon>Bacillati</taxon>
        <taxon>Bacillota</taxon>
        <taxon>Bacilli</taxon>
        <taxon>Bacillales</taxon>
        <taxon>Bacillaceae</taxon>
        <taxon>Bacillus</taxon>
    </lineage>
</organism>
<keyword evidence="1" id="KW-0472">Membrane</keyword>
<gene>
    <name evidence="2" type="ORF">PB1_01935</name>
</gene>
<dbReference type="Proteomes" id="UP000010523">
    <property type="component" value="Unassembled WGS sequence"/>
</dbReference>
<dbReference type="STRING" id="997296.PB1_01935"/>
<name>I3E591_BACMT</name>
<dbReference type="AlphaFoldDB" id="I3E591"/>
<evidence type="ECO:0000256" key="1">
    <source>
        <dbReference type="SAM" id="Phobius"/>
    </source>
</evidence>
<accession>I3E591</accession>
<sequence>MKIYTVILVQLILWSGYTFMEWLSKRDQPIYNVLMFLVFFYLAIIAGNFIMKSAKKTFLVTLVSLALYGAFQITMQLMSTLLFIAFLDNST</sequence>
<dbReference type="eggNOG" id="ENOG50336PR">
    <property type="taxonomic scope" value="Bacteria"/>
</dbReference>
<dbReference type="RefSeq" id="WP_003350390.1">
    <property type="nucleotide sequence ID" value="NZ_AFEU01000001.1"/>
</dbReference>
<feature type="transmembrane region" description="Helical" evidence="1">
    <location>
        <begin position="30"/>
        <end position="51"/>
    </location>
</feature>
<keyword evidence="1" id="KW-1133">Transmembrane helix</keyword>
<protein>
    <submittedName>
        <fullName evidence="2">Uncharacterized protein</fullName>
    </submittedName>
</protein>
<comment type="caution">
    <text evidence="2">The sequence shown here is derived from an EMBL/GenBank/DDBJ whole genome shotgun (WGS) entry which is preliminary data.</text>
</comment>
<keyword evidence="3" id="KW-1185">Reference proteome</keyword>
<keyword evidence="1" id="KW-0812">Transmembrane</keyword>